<feature type="region of interest" description="Disordered" evidence="1">
    <location>
        <begin position="190"/>
        <end position="210"/>
    </location>
</feature>
<evidence type="ECO:0000313" key="3">
    <source>
        <dbReference type="EnsemblMetazoa" id="ADIR006701-PA"/>
    </source>
</evidence>
<proteinExistence type="predicted"/>
<feature type="signal peptide" evidence="2">
    <location>
        <begin position="1"/>
        <end position="19"/>
    </location>
</feature>
<dbReference type="Proteomes" id="UP000075884">
    <property type="component" value="Unassembled WGS sequence"/>
</dbReference>
<evidence type="ECO:0000313" key="4">
    <source>
        <dbReference type="Proteomes" id="UP000075884"/>
    </source>
</evidence>
<evidence type="ECO:0000256" key="2">
    <source>
        <dbReference type="SAM" id="SignalP"/>
    </source>
</evidence>
<organism evidence="3 4">
    <name type="scientific">Anopheles dirus</name>
    <dbReference type="NCBI Taxonomy" id="7168"/>
    <lineage>
        <taxon>Eukaryota</taxon>
        <taxon>Metazoa</taxon>
        <taxon>Ecdysozoa</taxon>
        <taxon>Arthropoda</taxon>
        <taxon>Hexapoda</taxon>
        <taxon>Insecta</taxon>
        <taxon>Pterygota</taxon>
        <taxon>Neoptera</taxon>
        <taxon>Endopterygota</taxon>
        <taxon>Diptera</taxon>
        <taxon>Nematocera</taxon>
        <taxon>Culicoidea</taxon>
        <taxon>Culicidae</taxon>
        <taxon>Anophelinae</taxon>
        <taxon>Anopheles</taxon>
    </lineage>
</organism>
<keyword evidence="2" id="KW-0732">Signal</keyword>
<dbReference type="EnsemblMetazoa" id="ADIR006701-RA">
    <property type="protein sequence ID" value="ADIR006701-PA"/>
    <property type="gene ID" value="ADIR006701"/>
</dbReference>
<reference evidence="4" key="1">
    <citation type="submission" date="2013-03" db="EMBL/GenBank/DDBJ databases">
        <title>The Genome Sequence of Anopheles dirus WRAIR2.</title>
        <authorList>
            <consortium name="The Broad Institute Genomics Platform"/>
            <person name="Neafsey D.E."/>
            <person name="Walton C."/>
            <person name="Walker B."/>
            <person name="Young S.K."/>
            <person name="Zeng Q."/>
            <person name="Gargeya S."/>
            <person name="Fitzgerald M."/>
            <person name="Haas B."/>
            <person name="Abouelleil A."/>
            <person name="Allen A.W."/>
            <person name="Alvarado L."/>
            <person name="Arachchi H.M."/>
            <person name="Berlin A.M."/>
            <person name="Chapman S.B."/>
            <person name="Gainer-Dewar J."/>
            <person name="Goldberg J."/>
            <person name="Griggs A."/>
            <person name="Gujja S."/>
            <person name="Hansen M."/>
            <person name="Howarth C."/>
            <person name="Imamovic A."/>
            <person name="Ireland A."/>
            <person name="Larimer J."/>
            <person name="McCowan C."/>
            <person name="Murphy C."/>
            <person name="Pearson M."/>
            <person name="Poon T.W."/>
            <person name="Priest M."/>
            <person name="Roberts A."/>
            <person name="Saif S."/>
            <person name="Shea T."/>
            <person name="Sisk P."/>
            <person name="Sykes S."/>
            <person name="Wortman J."/>
            <person name="Nusbaum C."/>
            <person name="Birren B."/>
        </authorList>
    </citation>
    <scope>NUCLEOTIDE SEQUENCE [LARGE SCALE GENOMIC DNA]</scope>
    <source>
        <strain evidence="4">WRAIR2</strain>
    </source>
</reference>
<reference evidence="3" key="2">
    <citation type="submission" date="2020-05" db="UniProtKB">
        <authorList>
            <consortium name="EnsemblMetazoa"/>
        </authorList>
    </citation>
    <scope>IDENTIFICATION</scope>
    <source>
        <strain evidence="3">WRAIR2</strain>
    </source>
</reference>
<name>A0A182NGC8_9DIPT</name>
<keyword evidence="4" id="KW-1185">Reference proteome</keyword>
<feature type="chain" id="PRO_5008129922" evidence="2">
    <location>
        <begin position="20"/>
        <end position="231"/>
    </location>
</feature>
<accession>A0A182NGC8</accession>
<protein>
    <submittedName>
        <fullName evidence="3">Uncharacterized protein</fullName>
    </submittedName>
</protein>
<evidence type="ECO:0000256" key="1">
    <source>
        <dbReference type="SAM" id="MobiDB-lite"/>
    </source>
</evidence>
<dbReference type="AlphaFoldDB" id="A0A182NGC8"/>
<dbReference type="VEuPathDB" id="VectorBase:ADIR006701"/>
<sequence>MHHGHQRAVLLGLVTMALAAVGSMAPAGDPLDGLLGTSVIGGKEVSGPISIRDSIIGDIISISVNVNSTIRTNVSAELLRVLVCALNEYGDYGIELSDTNERNIRQHFLKMNGRVKISALLLGFAVSMVMASGDPITITGNTIGDLVNVNVNVTANIQNEINQDYVNVLALLMSSTGDVDLFRKLRSAMEEKDPSTAPATGIEKVEHSQPKEEINIEEALRKLFPKLGNKQ</sequence>